<name>A0A212J3A0_9BACT</name>
<proteinExistence type="predicted"/>
<keyword evidence="3" id="KW-0804">Transcription</keyword>
<sequence>MDFKSNKPIYLQIVDFCFQKMLTNEWAEEERVPSVRELGTILQVNPNTAMRAFEYMQTENIIYSKRGMGYYVAENARKQILNLQKKDFFEEMLPETFKTMELLDISIDEVVDRYNKSKG</sequence>
<dbReference type="GO" id="GO:0003677">
    <property type="term" value="F:DNA binding"/>
    <property type="evidence" value="ECO:0007669"/>
    <property type="project" value="UniProtKB-KW"/>
</dbReference>
<dbReference type="Gene3D" id="1.10.287.100">
    <property type="match status" value="1"/>
</dbReference>
<keyword evidence="1" id="KW-0805">Transcription regulation</keyword>
<dbReference type="Gene3D" id="1.10.10.10">
    <property type="entry name" value="Winged helix-like DNA-binding domain superfamily/Winged helix DNA-binding domain"/>
    <property type="match status" value="1"/>
</dbReference>
<dbReference type="SMART" id="SM00345">
    <property type="entry name" value="HTH_GNTR"/>
    <property type="match status" value="1"/>
</dbReference>
<dbReference type="InterPro" id="IPR036390">
    <property type="entry name" value="WH_DNA-bd_sf"/>
</dbReference>
<dbReference type="InterPro" id="IPR000524">
    <property type="entry name" value="Tscrpt_reg_HTH_GntR"/>
</dbReference>
<reference evidence="5" key="1">
    <citation type="submission" date="2016-04" db="EMBL/GenBank/DDBJ databases">
        <authorList>
            <person name="Evans L.H."/>
            <person name="Alamgir A."/>
            <person name="Owens N."/>
            <person name="Weber N.D."/>
            <person name="Virtaneva K."/>
            <person name="Barbian K."/>
            <person name="Babar A."/>
            <person name="Rosenke K."/>
        </authorList>
    </citation>
    <scope>NUCLEOTIDE SEQUENCE</scope>
    <source>
        <strain evidence="5">86-1</strain>
    </source>
</reference>
<accession>A0A212J3A0</accession>
<evidence type="ECO:0000256" key="3">
    <source>
        <dbReference type="ARBA" id="ARBA00023163"/>
    </source>
</evidence>
<dbReference type="InterPro" id="IPR036388">
    <property type="entry name" value="WH-like_DNA-bd_sf"/>
</dbReference>
<feature type="domain" description="HTH gntR-type" evidence="4">
    <location>
        <begin position="7"/>
        <end position="75"/>
    </location>
</feature>
<evidence type="ECO:0000256" key="1">
    <source>
        <dbReference type="ARBA" id="ARBA00023015"/>
    </source>
</evidence>
<dbReference type="RefSeq" id="WP_296938870.1">
    <property type="nucleotide sequence ID" value="NZ_LT599032.1"/>
</dbReference>
<dbReference type="SUPFAM" id="SSF46785">
    <property type="entry name" value="Winged helix' DNA-binding domain"/>
    <property type="match status" value="1"/>
</dbReference>
<keyword evidence="2" id="KW-0238">DNA-binding</keyword>
<dbReference type="EMBL" id="FLUM01000001">
    <property type="protein sequence ID" value="SBV93900.1"/>
    <property type="molecule type" value="Genomic_DNA"/>
</dbReference>
<gene>
    <name evidence="5" type="ORF">KL86DYS1_10988</name>
</gene>
<evidence type="ECO:0000259" key="4">
    <source>
        <dbReference type="PROSITE" id="PS50949"/>
    </source>
</evidence>
<protein>
    <recommendedName>
        <fullName evidence="4">HTH gntR-type domain-containing protein</fullName>
    </recommendedName>
</protein>
<dbReference type="PROSITE" id="PS50949">
    <property type="entry name" value="HTH_GNTR"/>
    <property type="match status" value="1"/>
</dbReference>
<evidence type="ECO:0000256" key="2">
    <source>
        <dbReference type="ARBA" id="ARBA00023125"/>
    </source>
</evidence>
<dbReference type="AlphaFoldDB" id="A0A212J3A0"/>
<evidence type="ECO:0000313" key="5">
    <source>
        <dbReference type="EMBL" id="SBV93900.1"/>
    </source>
</evidence>
<dbReference type="PANTHER" id="PTHR38445">
    <property type="entry name" value="HTH-TYPE TRANSCRIPTIONAL REPRESSOR YTRA"/>
    <property type="match status" value="1"/>
</dbReference>
<dbReference type="CDD" id="cd07377">
    <property type="entry name" value="WHTH_GntR"/>
    <property type="match status" value="1"/>
</dbReference>
<dbReference type="Pfam" id="PF00392">
    <property type="entry name" value="GntR"/>
    <property type="match status" value="1"/>
</dbReference>
<dbReference type="GO" id="GO:0003700">
    <property type="term" value="F:DNA-binding transcription factor activity"/>
    <property type="evidence" value="ECO:0007669"/>
    <property type="project" value="InterPro"/>
</dbReference>
<dbReference type="PANTHER" id="PTHR38445:SF10">
    <property type="entry name" value="GNTR-FAMILY TRANSCRIPTIONAL REGULATOR"/>
    <property type="match status" value="1"/>
</dbReference>
<organism evidence="5">
    <name type="scientific">uncultured Dysgonomonas sp</name>
    <dbReference type="NCBI Taxonomy" id="206096"/>
    <lineage>
        <taxon>Bacteria</taxon>
        <taxon>Pseudomonadati</taxon>
        <taxon>Bacteroidota</taxon>
        <taxon>Bacteroidia</taxon>
        <taxon>Bacteroidales</taxon>
        <taxon>Dysgonomonadaceae</taxon>
        <taxon>Dysgonomonas</taxon>
        <taxon>environmental samples</taxon>
    </lineage>
</organism>